<gene>
    <name evidence="2" type="ORF">DU504_02700</name>
</gene>
<evidence type="ECO:0000313" key="2">
    <source>
        <dbReference type="EMBL" id="RCU46309.1"/>
    </source>
</evidence>
<accession>A0A368NAK0</accession>
<evidence type="ECO:0000256" key="1">
    <source>
        <dbReference type="SAM" id="Phobius"/>
    </source>
</evidence>
<protein>
    <submittedName>
        <fullName evidence="2">Type II secretion system protein</fullName>
    </submittedName>
</protein>
<feature type="transmembrane region" description="Helical" evidence="1">
    <location>
        <begin position="321"/>
        <end position="340"/>
    </location>
</feature>
<reference evidence="2 3" key="1">
    <citation type="submission" date="2018-07" db="EMBL/GenBank/DDBJ databases">
        <title>Genome sequences of Haloplanus salinus JCM 18368T.</title>
        <authorList>
            <person name="Kim Y.B."/>
            <person name="Roh S.W."/>
        </authorList>
    </citation>
    <scope>NUCLEOTIDE SEQUENCE [LARGE SCALE GENOMIC DNA]</scope>
    <source>
        <strain evidence="2 3">JCM 18368</strain>
    </source>
</reference>
<dbReference type="EMBL" id="QPHM01000001">
    <property type="protein sequence ID" value="RCU46309.1"/>
    <property type="molecule type" value="Genomic_DNA"/>
</dbReference>
<feature type="transmembrane region" description="Helical" evidence="1">
    <location>
        <begin position="295"/>
        <end position="315"/>
    </location>
</feature>
<feature type="transmembrane region" description="Helical" evidence="1">
    <location>
        <begin position="516"/>
        <end position="540"/>
    </location>
</feature>
<comment type="caution">
    <text evidence="2">The sequence shown here is derived from an EMBL/GenBank/DDBJ whole genome shotgun (WGS) entry which is preliminary data.</text>
</comment>
<dbReference type="RefSeq" id="WP_114447860.1">
    <property type="nucleotide sequence ID" value="NZ_QPHM01000001.1"/>
</dbReference>
<evidence type="ECO:0000313" key="3">
    <source>
        <dbReference type="Proteomes" id="UP000252189"/>
    </source>
</evidence>
<keyword evidence="3" id="KW-1185">Reference proteome</keyword>
<feature type="transmembrane region" description="Helical" evidence="1">
    <location>
        <begin position="223"/>
        <end position="241"/>
    </location>
</feature>
<proteinExistence type="predicted"/>
<dbReference type="Proteomes" id="UP000252189">
    <property type="component" value="Unassembled WGS sequence"/>
</dbReference>
<keyword evidence="1" id="KW-1133">Transmembrane helix</keyword>
<feature type="transmembrane region" description="Helical" evidence="1">
    <location>
        <begin position="253"/>
        <end position="274"/>
    </location>
</feature>
<feature type="transmembrane region" description="Helical" evidence="1">
    <location>
        <begin position="45"/>
        <end position="65"/>
    </location>
</feature>
<dbReference type="OrthoDB" id="147060at2157"/>
<sequence>MSRPIVERLAGWWPLAVDPAPETDRALAYLEASVDAETLDAASRAVAALVVVVAVGAGVSVAAVATTRLGIGVASAGTATGVAVPLGASRGVRFLSTVARTRALGAAASLVGRAALRLRIDPTVERAAAFAARTGRGSLAASLGEHVERAAGTPRNGIDAFAHEWSDRFPALERAVTRLDAAASAPTAERDRHLDRAVEAALDGVREELASFTGEIRGPVTGLYAFGVLLPLALIGVLPAARATGVRLSIPMIVALYDVVLPAVVVAAGAWILARRPVAFPPPRVGRDHPELPNRRHYAVAYGVVAAAVGGYVATQLVGPWAAPVAAAGLGVGVGLVADARPAMRVHERVRAVESDLGDACHLVGRRVAAGEAVETAIADAAAQLTGATGAMLADAADRQRRLGVTVSEAFDGETGALATLPSRRAREVATLFALAATEGRPAGEALVTTAEHVAELDRVEREARRELTRVTDTLSNTAAAFGPIVGGTTVALSAHVTRTSTTAQFGAAPLPTAELGLAVGAYVLWLAAALTVLSTGVTYGIDRTLVGHRVGVALCLATACYLAAFVGAGLFL</sequence>
<organism evidence="2 3">
    <name type="scientific">Haloplanus salinus</name>
    <dbReference type="NCBI Taxonomy" id="1126245"/>
    <lineage>
        <taxon>Archaea</taxon>
        <taxon>Methanobacteriati</taxon>
        <taxon>Methanobacteriota</taxon>
        <taxon>Stenosarchaea group</taxon>
        <taxon>Halobacteria</taxon>
        <taxon>Halobacteriales</taxon>
        <taxon>Haloferacaceae</taxon>
        <taxon>Haloplanus</taxon>
    </lineage>
</organism>
<dbReference type="AlphaFoldDB" id="A0A368NAK0"/>
<keyword evidence="1" id="KW-0472">Membrane</keyword>
<name>A0A368NAK0_9EURY</name>
<feature type="transmembrane region" description="Helical" evidence="1">
    <location>
        <begin position="552"/>
        <end position="572"/>
    </location>
</feature>
<keyword evidence="1" id="KW-0812">Transmembrane</keyword>
<feature type="transmembrane region" description="Helical" evidence="1">
    <location>
        <begin position="475"/>
        <end position="496"/>
    </location>
</feature>